<dbReference type="Proteomes" id="UP000823964">
    <property type="component" value="Unassembled WGS sequence"/>
</dbReference>
<keyword evidence="1" id="KW-1133">Transmembrane helix</keyword>
<gene>
    <name evidence="2" type="ORF">H9862_01675</name>
</gene>
<feature type="transmembrane region" description="Helical" evidence="1">
    <location>
        <begin position="117"/>
        <end position="138"/>
    </location>
</feature>
<evidence type="ECO:0000313" key="3">
    <source>
        <dbReference type="Proteomes" id="UP000823964"/>
    </source>
</evidence>
<keyword evidence="1" id="KW-0812">Transmembrane</keyword>
<evidence type="ECO:0000313" key="2">
    <source>
        <dbReference type="EMBL" id="HIX19294.1"/>
    </source>
</evidence>
<proteinExistence type="predicted"/>
<feature type="transmembrane region" description="Helical" evidence="1">
    <location>
        <begin position="12"/>
        <end position="32"/>
    </location>
</feature>
<dbReference type="EMBL" id="DXFQ01000026">
    <property type="protein sequence ID" value="HIX19294.1"/>
    <property type="molecule type" value="Genomic_DNA"/>
</dbReference>
<protein>
    <submittedName>
        <fullName evidence="2">DUF3592 domain-containing protein</fullName>
    </submittedName>
</protein>
<evidence type="ECO:0000256" key="1">
    <source>
        <dbReference type="SAM" id="Phobius"/>
    </source>
</evidence>
<reference evidence="2" key="2">
    <citation type="submission" date="2021-04" db="EMBL/GenBank/DDBJ databases">
        <authorList>
            <person name="Gilroy R."/>
        </authorList>
    </citation>
    <scope>NUCLEOTIDE SEQUENCE</scope>
    <source>
        <strain evidence="2">14975</strain>
    </source>
</reference>
<dbReference type="AlphaFoldDB" id="A0A9D2AGE8"/>
<accession>A0A9D2AGE8</accession>
<name>A0A9D2AGE8_9BACT</name>
<sequence length="152" mass="16575">MLVNSFSTKVCGWLFAAAACVWLCVAAGFWYARAERQSSWEKATATVTAICEEKGQNGVIKYSSLTFVDPGTGKSVTVRSQVGASEKPVYPVGDEVEVIFPSGQPEEACENTFVAHYLLPAMLSFGALMFGVVSFATMRYSKKLEKKEQLHA</sequence>
<reference evidence="2" key="1">
    <citation type="journal article" date="2021" name="PeerJ">
        <title>Extensive microbial diversity within the chicken gut microbiome revealed by metagenomics and culture.</title>
        <authorList>
            <person name="Gilroy R."/>
            <person name="Ravi A."/>
            <person name="Getino M."/>
            <person name="Pursley I."/>
            <person name="Horton D.L."/>
            <person name="Alikhan N.F."/>
            <person name="Baker D."/>
            <person name="Gharbi K."/>
            <person name="Hall N."/>
            <person name="Watson M."/>
            <person name="Adriaenssens E.M."/>
            <person name="Foster-Nyarko E."/>
            <person name="Jarju S."/>
            <person name="Secka A."/>
            <person name="Antonio M."/>
            <person name="Oren A."/>
            <person name="Chaudhuri R.R."/>
            <person name="La Ragione R."/>
            <person name="Hildebrand F."/>
            <person name="Pallen M.J."/>
        </authorList>
    </citation>
    <scope>NUCLEOTIDE SEQUENCE</scope>
    <source>
        <strain evidence="2">14975</strain>
    </source>
</reference>
<keyword evidence="1" id="KW-0472">Membrane</keyword>
<comment type="caution">
    <text evidence="2">The sequence shown here is derived from an EMBL/GenBank/DDBJ whole genome shotgun (WGS) entry which is preliminary data.</text>
</comment>
<organism evidence="2 3">
    <name type="scientific">Candidatus Akkermansia intestinigallinarum</name>
    <dbReference type="NCBI Taxonomy" id="2838431"/>
    <lineage>
        <taxon>Bacteria</taxon>
        <taxon>Pseudomonadati</taxon>
        <taxon>Verrucomicrobiota</taxon>
        <taxon>Verrucomicrobiia</taxon>
        <taxon>Verrucomicrobiales</taxon>
        <taxon>Akkermansiaceae</taxon>
        <taxon>Akkermansia</taxon>
    </lineage>
</organism>